<evidence type="ECO:0000313" key="3">
    <source>
        <dbReference type="EMBL" id="NYS95453.1"/>
    </source>
</evidence>
<gene>
    <name evidence="3" type="ORF">HZZ10_18265</name>
</gene>
<proteinExistence type="predicted"/>
<dbReference type="EMBL" id="JACBYE010000076">
    <property type="protein sequence ID" value="NYS95453.1"/>
    <property type="molecule type" value="Genomic_DNA"/>
</dbReference>
<feature type="region of interest" description="Disordered" evidence="1">
    <location>
        <begin position="163"/>
        <end position="217"/>
    </location>
</feature>
<sequence>MTRIDRALREPVPVSDVVDYFLRRDDELGDDADVSPMKLQKLLYLAQANYLGATGGRLFDDDVLAYEHGPVVYAPYDTFRGLRTAIVRAGVETRALSSLPADVEVFLGRVWERWSGMSASALRDLTHRQRPWHVSYVRDARHTVIPDPLMAEYFGAQAPLEERVFPPAPEPEPSSDEHDRSSTGMFARPAPGGIRLPRRSRTDRSARAAALRGDQQG</sequence>
<dbReference type="RefSeq" id="WP_179914603.1">
    <property type="nucleotide sequence ID" value="NZ_JACBYE010000076.1"/>
</dbReference>
<evidence type="ECO:0000259" key="2">
    <source>
        <dbReference type="Pfam" id="PF13274"/>
    </source>
</evidence>
<accession>A0A853F1X7</accession>
<feature type="domain" description="Antitoxin SocA-like Panacea" evidence="2">
    <location>
        <begin position="39"/>
        <end position="133"/>
    </location>
</feature>
<dbReference type="AlphaFoldDB" id="A0A853F1X7"/>
<dbReference type="InterPro" id="IPR025272">
    <property type="entry name" value="SocA_Panacea"/>
</dbReference>
<name>A0A853F1X7_9MICO</name>
<feature type="compositionally biased region" description="Low complexity" evidence="1">
    <location>
        <begin position="207"/>
        <end position="217"/>
    </location>
</feature>
<keyword evidence="4" id="KW-1185">Reference proteome</keyword>
<dbReference type="Proteomes" id="UP000561011">
    <property type="component" value="Unassembled WGS sequence"/>
</dbReference>
<comment type="caution">
    <text evidence="3">The sequence shown here is derived from an EMBL/GenBank/DDBJ whole genome shotgun (WGS) entry which is preliminary data.</text>
</comment>
<evidence type="ECO:0000313" key="4">
    <source>
        <dbReference type="Proteomes" id="UP000561011"/>
    </source>
</evidence>
<reference evidence="3 4" key="1">
    <citation type="submission" date="2020-07" db="EMBL/GenBank/DDBJ databases">
        <title>MOT database genomes.</title>
        <authorList>
            <person name="Joseph S."/>
            <person name="Aduse-Opoku J."/>
            <person name="Hashim A."/>
            <person name="Wade W."/>
            <person name="Curtis M."/>
        </authorList>
    </citation>
    <scope>NUCLEOTIDE SEQUENCE [LARGE SCALE GENOMIC DNA]</scope>
    <source>
        <strain evidence="3 4">DSM 100099</strain>
    </source>
</reference>
<dbReference type="Pfam" id="PF13274">
    <property type="entry name" value="SocA_Panacea"/>
    <property type="match status" value="1"/>
</dbReference>
<organism evidence="3 4">
    <name type="scientific">Sanguibacter inulinus</name>
    <dbReference type="NCBI Taxonomy" id="60922"/>
    <lineage>
        <taxon>Bacteria</taxon>
        <taxon>Bacillati</taxon>
        <taxon>Actinomycetota</taxon>
        <taxon>Actinomycetes</taxon>
        <taxon>Micrococcales</taxon>
        <taxon>Sanguibacteraceae</taxon>
        <taxon>Sanguibacter</taxon>
    </lineage>
</organism>
<evidence type="ECO:0000256" key="1">
    <source>
        <dbReference type="SAM" id="MobiDB-lite"/>
    </source>
</evidence>
<protein>
    <submittedName>
        <fullName evidence="3">DUF4065 domain-containing protein</fullName>
    </submittedName>
</protein>